<name>A0A2V2X5Y4_TRYCR</name>
<organism evidence="1 2">
    <name type="scientific">Trypanosoma cruzi</name>
    <dbReference type="NCBI Taxonomy" id="5693"/>
    <lineage>
        <taxon>Eukaryota</taxon>
        <taxon>Discoba</taxon>
        <taxon>Euglenozoa</taxon>
        <taxon>Kinetoplastea</taxon>
        <taxon>Metakinetoplastina</taxon>
        <taxon>Trypanosomatida</taxon>
        <taxon>Trypanosomatidae</taxon>
        <taxon>Trypanosoma</taxon>
        <taxon>Schizotrypanum</taxon>
    </lineage>
</organism>
<dbReference type="VEuPathDB" id="TriTrypDB:TcBrA4_0136060"/>
<reference evidence="1 2" key="1">
    <citation type="journal article" date="2018" name="Microb. Genom.">
        <title>Expanding an expanded genome: long-read sequencing of Trypanosoma cruzi.</title>
        <authorList>
            <person name="Berna L."/>
            <person name="Rodriguez M."/>
            <person name="Chiribao M.L."/>
            <person name="Parodi-Talice A."/>
            <person name="Pita S."/>
            <person name="Rijo G."/>
            <person name="Alvarez-Valin F."/>
            <person name="Robello C."/>
        </authorList>
    </citation>
    <scope>NUCLEOTIDE SEQUENCE [LARGE SCALE GENOMIC DNA]</scope>
    <source>
        <strain evidence="1 2">TCC</strain>
    </source>
</reference>
<gene>
    <name evidence="1" type="ORF">C3747_24g75</name>
</gene>
<sequence>MCAEACSSIQRLLRESAEEAGALDEEVRGIVERDRAEEDALRRAATGAAHAEMGALRNERYAEFSRRRTRVLAERAAEGAVASPTSAGGRSCVCVGGCGASLCICARTPFLTFASVATLRMCCWAGAPPRRRRGRSATLLVSPFLPASRMFLCASCW</sequence>
<protein>
    <submittedName>
        <fullName evidence="1">Uncharacterized protein</fullName>
    </submittedName>
</protein>
<evidence type="ECO:0000313" key="1">
    <source>
        <dbReference type="EMBL" id="PWV16280.1"/>
    </source>
</evidence>
<dbReference type="EMBL" id="PRFC01000024">
    <property type="protein sequence ID" value="PWV16280.1"/>
    <property type="molecule type" value="Genomic_DNA"/>
</dbReference>
<dbReference type="VEuPathDB" id="TriTrypDB:C3747_24g75"/>
<evidence type="ECO:0000313" key="2">
    <source>
        <dbReference type="Proteomes" id="UP000246078"/>
    </source>
</evidence>
<comment type="caution">
    <text evidence="1">The sequence shown here is derived from an EMBL/GenBank/DDBJ whole genome shotgun (WGS) entry which is preliminary data.</text>
</comment>
<dbReference type="VEuPathDB" id="TriTrypDB:TcG_07310"/>
<dbReference type="VEuPathDB" id="TriTrypDB:TcYC6_0048460"/>
<dbReference type="VEuPathDB" id="TriTrypDB:BCY84_16852"/>
<dbReference type="AlphaFoldDB" id="A0A2V2X5Y4"/>
<dbReference type="Proteomes" id="UP000246078">
    <property type="component" value="Unassembled WGS sequence"/>
</dbReference>
<dbReference type="VEuPathDB" id="TriTrypDB:TCSYLVIO_009023"/>
<proteinExistence type="predicted"/>
<dbReference type="VEuPathDB" id="TriTrypDB:TcCL_ESM09973"/>
<accession>A0A2V2X5Y4</accession>